<evidence type="ECO:0000256" key="1">
    <source>
        <dbReference type="SAM" id="Phobius"/>
    </source>
</evidence>
<proteinExistence type="predicted"/>
<keyword evidence="1" id="KW-0812">Transmembrane</keyword>
<dbReference type="EMBL" id="JBCGBO010000001">
    <property type="protein sequence ID" value="KAK9229214.1"/>
    <property type="molecule type" value="Genomic_DNA"/>
</dbReference>
<feature type="transmembrane region" description="Helical" evidence="1">
    <location>
        <begin position="97"/>
        <end position="113"/>
    </location>
</feature>
<organism evidence="2 3">
    <name type="scientific">Citrus x changshan-huyou</name>
    <dbReference type="NCBI Taxonomy" id="2935761"/>
    <lineage>
        <taxon>Eukaryota</taxon>
        <taxon>Viridiplantae</taxon>
        <taxon>Streptophyta</taxon>
        <taxon>Embryophyta</taxon>
        <taxon>Tracheophyta</taxon>
        <taxon>Spermatophyta</taxon>
        <taxon>Magnoliopsida</taxon>
        <taxon>eudicotyledons</taxon>
        <taxon>Gunneridae</taxon>
        <taxon>Pentapetalae</taxon>
        <taxon>rosids</taxon>
        <taxon>malvids</taxon>
        <taxon>Sapindales</taxon>
        <taxon>Rutaceae</taxon>
        <taxon>Aurantioideae</taxon>
        <taxon>Citrus</taxon>
    </lineage>
</organism>
<sequence length="174" mass="19114">MAAKDWDGDDDIKGLWVAAAADEREKLTLRPPLLIGNRFVKSLQDKSFNTHSRFALPKAAGTAGSCWNSSRYRKLLELLVRQSRPHLVAESARDRRLATACAVGTAGISHLVVGTTRVWLLELLAFGCCLCSRLAAACARVWLLILLVESRVWLLLVLAFGCCLCSRSVADLAY</sequence>
<comment type="caution">
    <text evidence="2">The sequence shown here is derived from an EMBL/GenBank/DDBJ whole genome shotgun (WGS) entry which is preliminary data.</text>
</comment>
<keyword evidence="1" id="KW-1133">Transmembrane helix</keyword>
<protein>
    <submittedName>
        <fullName evidence="2">Uncharacterized protein</fullName>
    </submittedName>
</protein>
<gene>
    <name evidence="2" type="ORF">WN944_022173</name>
</gene>
<reference evidence="2 3" key="1">
    <citation type="submission" date="2024-05" db="EMBL/GenBank/DDBJ databases">
        <title>Haplotype-resolved chromosome-level genome assembly of Huyou (Citrus changshanensis).</title>
        <authorList>
            <person name="Miao C."/>
            <person name="Chen W."/>
            <person name="Wu Y."/>
            <person name="Wang L."/>
            <person name="Zhao S."/>
            <person name="Grierson D."/>
            <person name="Xu C."/>
            <person name="Chen K."/>
        </authorList>
    </citation>
    <scope>NUCLEOTIDE SEQUENCE [LARGE SCALE GENOMIC DNA]</scope>
    <source>
        <strain evidence="2">01-14</strain>
        <tissue evidence="2">Leaf</tissue>
    </source>
</reference>
<keyword evidence="3" id="KW-1185">Reference proteome</keyword>
<keyword evidence="1" id="KW-0472">Membrane</keyword>
<feature type="transmembrane region" description="Helical" evidence="1">
    <location>
        <begin position="152"/>
        <end position="170"/>
    </location>
</feature>
<dbReference type="AlphaFoldDB" id="A0AAP0R062"/>
<name>A0AAP0R062_9ROSI</name>
<dbReference type="Proteomes" id="UP001428341">
    <property type="component" value="Unassembled WGS sequence"/>
</dbReference>
<evidence type="ECO:0000313" key="3">
    <source>
        <dbReference type="Proteomes" id="UP001428341"/>
    </source>
</evidence>
<feature type="transmembrane region" description="Helical" evidence="1">
    <location>
        <begin position="119"/>
        <end position="145"/>
    </location>
</feature>
<accession>A0AAP0R062</accession>
<evidence type="ECO:0000313" key="2">
    <source>
        <dbReference type="EMBL" id="KAK9229214.1"/>
    </source>
</evidence>